<dbReference type="Proteomes" id="UP000242791">
    <property type="component" value="Unassembled WGS sequence"/>
</dbReference>
<feature type="region of interest" description="Disordered" evidence="1">
    <location>
        <begin position="248"/>
        <end position="272"/>
    </location>
</feature>
<dbReference type="VEuPathDB" id="FungiDB:ACJ73_07523"/>
<feature type="compositionally biased region" description="Basic and acidic residues" evidence="1">
    <location>
        <begin position="97"/>
        <end position="109"/>
    </location>
</feature>
<feature type="compositionally biased region" description="Polar residues" evidence="1">
    <location>
        <begin position="86"/>
        <end position="96"/>
    </location>
</feature>
<name>A0A1J9R0P9_9EURO</name>
<proteinExistence type="predicted"/>
<protein>
    <submittedName>
        <fullName evidence="2">Uncharacterized protein</fullName>
    </submittedName>
</protein>
<accession>A0A1J9R0P9</accession>
<dbReference type="STRING" id="1658174.A0A1J9R0P9"/>
<evidence type="ECO:0000256" key="1">
    <source>
        <dbReference type="SAM" id="MobiDB-lite"/>
    </source>
</evidence>
<comment type="caution">
    <text evidence="2">The sequence shown here is derived from an EMBL/GenBank/DDBJ whole genome shotgun (WGS) entry which is preliminary data.</text>
</comment>
<feature type="region of interest" description="Disordered" evidence="1">
    <location>
        <begin position="63"/>
        <end position="110"/>
    </location>
</feature>
<reference evidence="2 3" key="1">
    <citation type="submission" date="2015-08" db="EMBL/GenBank/DDBJ databases">
        <title>Emmonsia species relationships and genome sequence.</title>
        <authorList>
            <person name="Cuomo C.A."/>
            <person name="Schwartz I.S."/>
            <person name="Kenyon C."/>
            <person name="De Hoog G.S."/>
            <person name="Govender N.P."/>
            <person name="Botha A."/>
            <person name="Moreno L."/>
            <person name="De Vries M."/>
            <person name="Munoz J.F."/>
            <person name="Stielow J.B."/>
        </authorList>
    </citation>
    <scope>NUCLEOTIDE SEQUENCE [LARGE SCALE GENOMIC DNA]</scope>
    <source>
        <strain evidence="2 3">EI222</strain>
    </source>
</reference>
<sequence>MSGLTIEVITYFNLLDISTLSSNTSAIRGPAAFFTASDSQLTTQTLASERALDSNAKKLVISSSSNPYRPVKSPRIHEISDDETPSTRSTATSQQLKEVRNRRSSERESLQIGREITAKWRCQKMNCHNFEQGTCWIAYDAAHIQLLSSEIASWIEDIERGKAIVETPSRKMTRRLMDRKEKKNQKKDEPTTITNPSIQTLQMPTVIFPPSIPAAPASTSSNTAFPSEIINVMMMKYMMEGIGGLNSKPQPHYYSPSNPPSNPPDPLSNSSAKSTLEFILELALEIACQSAFNS</sequence>
<dbReference type="OrthoDB" id="4190245at2759"/>
<dbReference type="EMBL" id="LGTZ01001537">
    <property type="protein sequence ID" value="OJD21141.1"/>
    <property type="molecule type" value="Genomic_DNA"/>
</dbReference>
<organism evidence="2 3">
    <name type="scientific">Blastomyces percursus</name>
    <dbReference type="NCBI Taxonomy" id="1658174"/>
    <lineage>
        <taxon>Eukaryota</taxon>
        <taxon>Fungi</taxon>
        <taxon>Dikarya</taxon>
        <taxon>Ascomycota</taxon>
        <taxon>Pezizomycotina</taxon>
        <taxon>Eurotiomycetes</taxon>
        <taxon>Eurotiomycetidae</taxon>
        <taxon>Onygenales</taxon>
        <taxon>Ajellomycetaceae</taxon>
        <taxon>Blastomyces</taxon>
    </lineage>
</organism>
<dbReference type="AlphaFoldDB" id="A0A1J9R0P9"/>
<evidence type="ECO:0000313" key="2">
    <source>
        <dbReference type="EMBL" id="OJD21141.1"/>
    </source>
</evidence>
<evidence type="ECO:0000313" key="3">
    <source>
        <dbReference type="Proteomes" id="UP000242791"/>
    </source>
</evidence>
<feature type="compositionally biased region" description="Pro residues" evidence="1">
    <location>
        <begin position="257"/>
        <end position="266"/>
    </location>
</feature>
<gene>
    <name evidence="2" type="ORF">ACJ73_07523</name>
</gene>
<keyword evidence="3" id="KW-1185">Reference proteome</keyword>